<keyword evidence="3" id="KW-1185">Reference proteome</keyword>
<dbReference type="HOGENOM" id="CLU_1908062_0_0_1"/>
<evidence type="ECO:0000313" key="2">
    <source>
        <dbReference type="EMBL" id="KIH95185.1"/>
    </source>
</evidence>
<gene>
    <name evidence="2" type="ORF">SPBR_03549</name>
</gene>
<feature type="compositionally biased region" description="Basic residues" evidence="1">
    <location>
        <begin position="1"/>
        <end position="11"/>
    </location>
</feature>
<accession>A0A0C2J864</accession>
<dbReference type="EMBL" id="AWTV01000002">
    <property type="protein sequence ID" value="KIH95185.1"/>
    <property type="molecule type" value="Genomic_DNA"/>
</dbReference>
<evidence type="ECO:0000313" key="3">
    <source>
        <dbReference type="Proteomes" id="UP000031575"/>
    </source>
</evidence>
<dbReference type="OrthoDB" id="2104739at2759"/>
<protein>
    <submittedName>
        <fullName evidence="2">Uncharacterized protein</fullName>
    </submittedName>
</protein>
<feature type="region of interest" description="Disordered" evidence="1">
    <location>
        <begin position="1"/>
        <end position="30"/>
    </location>
</feature>
<comment type="caution">
    <text evidence="2">The sequence shown here is derived from an EMBL/GenBank/DDBJ whole genome shotgun (WGS) entry which is preliminary data.</text>
</comment>
<evidence type="ECO:0000256" key="1">
    <source>
        <dbReference type="SAM" id="MobiDB-lite"/>
    </source>
</evidence>
<sequence length="133" mass="15295">MTSPGPHHRHQASLESVIDPTPPPPLDPAQRANATRVFYRIVEHFDALDNHDGNRGRSHTYSQPRLVRYTYEYALSEESRDIFLRAFFKAVALGLDENELGEDRELDFENLNPLFSGFAEYLLNNFFLPCEIA</sequence>
<dbReference type="AlphaFoldDB" id="A0A0C2J864"/>
<name>A0A0C2J864_9PEZI</name>
<dbReference type="RefSeq" id="XP_040623195.1">
    <property type="nucleotide sequence ID" value="XM_040761840.1"/>
</dbReference>
<dbReference type="Proteomes" id="UP000031575">
    <property type="component" value="Unassembled WGS sequence"/>
</dbReference>
<organism evidence="2 3">
    <name type="scientific">Sporothrix brasiliensis 5110</name>
    <dbReference type="NCBI Taxonomy" id="1398154"/>
    <lineage>
        <taxon>Eukaryota</taxon>
        <taxon>Fungi</taxon>
        <taxon>Dikarya</taxon>
        <taxon>Ascomycota</taxon>
        <taxon>Pezizomycotina</taxon>
        <taxon>Sordariomycetes</taxon>
        <taxon>Sordariomycetidae</taxon>
        <taxon>Ophiostomatales</taxon>
        <taxon>Ophiostomataceae</taxon>
        <taxon>Sporothrix</taxon>
    </lineage>
</organism>
<proteinExistence type="predicted"/>
<reference evidence="2 3" key="1">
    <citation type="journal article" date="2014" name="BMC Genomics">
        <title>Comparative genomics of the major fungal agents of human and animal Sporotrichosis: Sporothrix schenckii and Sporothrix brasiliensis.</title>
        <authorList>
            <person name="Teixeira M.M."/>
            <person name="de Almeida L.G."/>
            <person name="Kubitschek-Barreira P."/>
            <person name="Alves F.L."/>
            <person name="Kioshima E.S."/>
            <person name="Abadio A.K."/>
            <person name="Fernandes L."/>
            <person name="Derengowski L.S."/>
            <person name="Ferreira K.S."/>
            <person name="Souza R.C."/>
            <person name="Ruiz J.C."/>
            <person name="de Andrade N.C."/>
            <person name="Paes H.C."/>
            <person name="Nicola A.M."/>
            <person name="Albuquerque P."/>
            <person name="Gerber A.L."/>
            <person name="Martins V.P."/>
            <person name="Peconick L.D."/>
            <person name="Neto A.V."/>
            <person name="Chaucanez C.B."/>
            <person name="Silva P.A."/>
            <person name="Cunha O.L."/>
            <person name="de Oliveira F.F."/>
            <person name="dos Santos T.C."/>
            <person name="Barros A.L."/>
            <person name="Soares M.A."/>
            <person name="de Oliveira L.M."/>
            <person name="Marini M.M."/>
            <person name="Villalobos-Duno H."/>
            <person name="Cunha M.M."/>
            <person name="de Hoog S."/>
            <person name="da Silveira J.F."/>
            <person name="Henrissat B."/>
            <person name="Nino-Vega G.A."/>
            <person name="Cisalpino P.S."/>
            <person name="Mora-Montes H.M."/>
            <person name="Almeida S.R."/>
            <person name="Stajich J.E."/>
            <person name="Lopes-Bezerra L.M."/>
            <person name="Vasconcelos A.T."/>
            <person name="Felipe M.S."/>
        </authorList>
    </citation>
    <scope>NUCLEOTIDE SEQUENCE [LARGE SCALE GENOMIC DNA]</scope>
    <source>
        <strain evidence="2 3">5110</strain>
    </source>
</reference>
<dbReference type="GeneID" id="63676761"/>
<dbReference type="VEuPathDB" id="FungiDB:SPBR_03549"/>